<dbReference type="SMART" id="SM00729">
    <property type="entry name" value="Elp3"/>
    <property type="match status" value="1"/>
</dbReference>
<dbReference type="HAMAP" id="MF_01864">
    <property type="entry name" value="tRNA_metthiotr_MiaB"/>
    <property type="match status" value="1"/>
</dbReference>
<feature type="binding site" evidence="12">
    <location>
        <position position="89"/>
    </location>
    <ligand>
        <name>[4Fe-4S] cluster</name>
        <dbReference type="ChEBI" id="CHEBI:49883"/>
        <label>1</label>
    </ligand>
</feature>
<dbReference type="GO" id="GO:0046872">
    <property type="term" value="F:metal ion binding"/>
    <property type="evidence" value="ECO:0007669"/>
    <property type="project" value="UniProtKB-KW"/>
</dbReference>
<feature type="domain" description="TRAM" evidence="13">
    <location>
        <begin position="381"/>
        <end position="446"/>
    </location>
</feature>
<keyword evidence="17" id="KW-1185">Reference proteome</keyword>
<gene>
    <name evidence="12 16" type="primary">miaB</name>
    <name evidence="16" type="ORF">FIV42_13670</name>
</gene>
<evidence type="ECO:0000256" key="3">
    <source>
        <dbReference type="ARBA" id="ARBA00022679"/>
    </source>
</evidence>
<dbReference type="InterPro" id="IPR002792">
    <property type="entry name" value="TRAM_dom"/>
</dbReference>
<keyword evidence="12" id="KW-0819">tRNA processing</keyword>
<dbReference type="Pfam" id="PF01938">
    <property type="entry name" value="TRAM"/>
    <property type="match status" value="1"/>
</dbReference>
<evidence type="ECO:0000256" key="5">
    <source>
        <dbReference type="ARBA" id="ARBA00022723"/>
    </source>
</evidence>
<dbReference type="GO" id="GO:0005829">
    <property type="term" value="C:cytosol"/>
    <property type="evidence" value="ECO:0007669"/>
    <property type="project" value="TreeGrafter"/>
</dbReference>
<dbReference type="PROSITE" id="PS51918">
    <property type="entry name" value="RADICAL_SAM"/>
    <property type="match status" value="1"/>
</dbReference>
<comment type="similarity">
    <text evidence="12">Belongs to the methylthiotransferase family. MiaB subfamily.</text>
</comment>
<reference evidence="16 17" key="1">
    <citation type="submission" date="2019-06" db="EMBL/GenBank/DDBJ databases">
        <title>Persicimonas caeni gen. nov., sp. nov., a predatory bacterium isolated from solar saltern.</title>
        <authorList>
            <person name="Wang S."/>
        </authorList>
    </citation>
    <scope>NUCLEOTIDE SEQUENCE [LARGE SCALE GENOMIC DNA]</scope>
    <source>
        <strain evidence="16 17">YN101</strain>
    </source>
</reference>
<feature type="binding site" evidence="12">
    <location>
        <position position="171"/>
    </location>
    <ligand>
        <name>[4Fe-4S] cluster</name>
        <dbReference type="ChEBI" id="CHEBI:49883"/>
        <label>2</label>
        <note>4Fe-4S-S-AdoMet</note>
    </ligand>
</feature>
<comment type="subunit">
    <text evidence="12">Monomer.</text>
</comment>
<name>A0A4Y6Q408_PERCE</name>
<evidence type="ECO:0000256" key="9">
    <source>
        <dbReference type="ARBA" id="ARBA00068570"/>
    </source>
</evidence>
<feature type="domain" description="MTTase N-terminal" evidence="14">
    <location>
        <begin position="10"/>
        <end position="126"/>
    </location>
</feature>
<evidence type="ECO:0000256" key="8">
    <source>
        <dbReference type="ARBA" id="ARBA00033765"/>
    </source>
</evidence>
<evidence type="ECO:0000256" key="10">
    <source>
        <dbReference type="ARBA" id="ARBA00080698"/>
    </source>
</evidence>
<dbReference type="InterPro" id="IPR006463">
    <property type="entry name" value="MiaB_methiolase"/>
</dbReference>
<feature type="binding site" evidence="12">
    <location>
        <position position="55"/>
    </location>
    <ligand>
        <name>[4Fe-4S] cluster</name>
        <dbReference type="ChEBI" id="CHEBI:49883"/>
        <label>1</label>
    </ligand>
</feature>
<dbReference type="InterPro" id="IPR020612">
    <property type="entry name" value="Methylthiotransferase_CS"/>
</dbReference>
<dbReference type="Proteomes" id="UP000315995">
    <property type="component" value="Chromosome"/>
</dbReference>
<dbReference type="OrthoDB" id="9805215at2"/>
<evidence type="ECO:0000256" key="7">
    <source>
        <dbReference type="ARBA" id="ARBA00023014"/>
    </source>
</evidence>
<keyword evidence="12" id="KW-0963">Cytoplasm</keyword>
<dbReference type="AlphaFoldDB" id="A0A4Y6Q408"/>
<evidence type="ECO:0000256" key="1">
    <source>
        <dbReference type="ARBA" id="ARBA00003234"/>
    </source>
</evidence>
<evidence type="ECO:0000313" key="17">
    <source>
        <dbReference type="Proteomes" id="UP000315995"/>
    </source>
</evidence>
<dbReference type="SFLD" id="SFLDF00413">
    <property type="entry name" value="CDK5RAP1"/>
    <property type="match status" value="1"/>
</dbReference>
<comment type="function">
    <text evidence="1 12">Catalyzes the methylthiolation of N6-(dimethylallyl)adenosine (i(6)A), leading to the formation of 2-methylthio-N6-(dimethylallyl)adenosine (ms(2)i(6)A) at position 37 in tRNAs that read codons beginning with uridine.</text>
</comment>
<dbReference type="InterPro" id="IPR007197">
    <property type="entry name" value="rSAM"/>
</dbReference>
<dbReference type="Pfam" id="PF00919">
    <property type="entry name" value="UPF0004"/>
    <property type="match status" value="1"/>
</dbReference>
<dbReference type="InterPro" id="IPR013848">
    <property type="entry name" value="Methylthiotransferase_N"/>
</dbReference>
<dbReference type="NCBIfam" id="TIGR01574">
    <property type="entry name" value="miaB-methiolase"/>
    <property type="match status" value="1"/>
</dbReference>
<dbReference type="Gene3D" id="3.80.30.20">
    <property type="entry name" value="tm_1862 like domain"/>
    <property type="match status" value="1"/>
</dbReference>
<dbReference type="SFLD" id="SFLDS00029">
    <property type="entry name" value="Radical_SAM"/>
    <property type="match status" value="2"/>
</dbReference>
<dbReference type="FunFam" id="3.80.30.20:FF:000001">
    <property type="entry name" value="tRNA-2-methylthio-N(6)-dimethylallyladenosine synthase 2"/>
    <property type="match status" value="1"/>
</dbReference>
<dbReference type="PANTHER" id="PTHR43020:SF2">
    <property type="entry name" value="MITOCHONDRIAL TRNA METHYLTHIOTRANSFERASE CDK5RAP1"/>
    <property type="match status" value="1"/>
</dbReference>
<feature type="binding site" evidence="12">
    <location>
        <position position="168"/>
    </location>
    <ligand>
        <name>[4Fe-4S] cluster</name>
        <dbReference type="ChEBI" id="CHEBI:49883"/>
        <label>2</label>
        <note>4Fe-4S-S-AdoMet</note>
    </ligand>
</feature>
<dbReference type="GO" id="GO:0051539">
    <property type="term" value="F:4 iron, 4 sulfur cluster binding"/>
    <property type="evidence" value="ECO:0007669"/>
    <property type="project" value="UniProtKB-UniRule"/>
</dbReference>
<dbReference type="EC" id="2.8.4.3" evidence="8 12"/>
<evidence type="ECO:0000256" key="6">
    <source>
        <dbReference type="ARBA" id="ARBA00023004"/>
    </source>
</evidence>
<dbReference type="CDD" id="cd01335">
    <property type="entry name" value="Radical_SAM"/>
    <property type="match status" value="1"/>
</dbReference>
<evidence type="ECO:0000259" key="14">
    <source>
        <dbReference type="PROSITE" id="PS51449"/>
    </source>
</evidence>
<dbReference type="SFLD" id="SFLDF00273">
    <property type="entry name" value="(dimethylallyl)adenosine_tRNA"/>
    <property type="match status" value="1"/>
</dbReference>
<evidence type="ECO:0000259" key="15">
    <source>
        <dbReference type="PROSITE" id="PS51918"/>
    </source>
</evidence>
<dbReference type="Gene3D" id="3.40.50.12160">
    <property type="entry name" value="Methylthiotransferase, N-terminal domain"/>
    <property type="match status" value="1"/>
</dbReference>
<dbReference type="SFLD" id="SFLDG01082">
    <property type="entry name" value="B12-binding_domain_containing"/>
    <property type="match status" value="1"/>
</dbReference>
<accession>A0A5B8YKA9</accession>
<comment type="subcellular location">
    <subcellularLocation>
        <location evidence="12">Cytoplasm</location>
    </subcellularLocation>
</comment>
<dbReference type="SFLD" id="SFLDG01061">
    <property type="entry name" value="methylthiotransferase"/>
    <property type="match status" value="2"/>
</dbReference>
<feature type="binding site" evidence="12">
    <location>
        <position position="19"/>
    </location>
    <ligand>
        <name>[4Fe-4S] cluster</name>
        <dbReference type="ChEBI" id="CHEBI:49883"/>
        <label>1</label>
    </ligand>
</feature>
<dbReference type="InterPro" id="IPR005839">
    <property type="entry name" value="Methylthiotransferase"/>
</dbReference>
<evidence type="ECO:0000259" key="13">
    <source>
        <dbReference type="PROSITE" id="PS50926"/>
    </source>
</evidence>
<sequence length="446" mass="50119">MPEADGTLGKKVFIETYGCQMNLADSELMGGVLADTGYSSAESLEEADVILINTCAVRERAEDRVFGRLSHLLRFKNDKPELVLGVTGCMAEHLRDKITDQAPYVDLVIGPDAYRRLPALLDKATGEARDPVIDVKLDKAEVYEGLTPKRKPGVGGWVTVQRGCDKFCTFCIVPFVRGRERGVPPHEILRQVENLAERGYKEVTLLGQTVNSYRYEDVDFADLLEQIVPIEGIERIRFTSPYPTDFTPKLIETIARHDKICNYLHLPAQSGSNRMLDEMRRQYTREEYDQLVDDIRAAVPDIALSTDIIVGFPGETEEDFEQTMELMESTRFDFAYLFKYSERSNTYASRNLPDDIDEEVKGERLKKIIALQESISAEVFKSKVGGTYTVLVEGESRRDPNELCGRTGDFKTVVFPKADGRDIEAGDLVDVKVTDCTSHTLLGELA</sequence>
<dbReference type="FunFam" id="3.40.50.12160:FF:000003">
    <property type="entry name" value="CDK5 regulatory subunit-associated protein 1"/>
    <property type="match status" value="1"/>
</dbReference>
<feature type="binding site" evidence="12">
    <location>
        <position position="164"/>
    </location>
    <ligand>
        <name>[4Fe-4S] cluster</name>
        <dbReference type="ChEBI" id="CHEBI:49883"/>
        <label>2</label>
        <note>4Fe-4S-S-AdoMet</note>
    </ligand>
</feature>
<dbReference type="NCBIfam" id="TIGR00089">
    <property type="entry name" value="MiaB/RimO family radical SAM methylthiotransferase"/>
    <property type="match status" value="1"/>
</dbReference>
<dbReference type="InterPro" id="IPR038135">
    <property type="entry name" value="Methylthiotransferase_N_sf"/>
</dbReference>
<evidence type="ECO:0000256" key="4">
    <source>
        <dbReference type="ARBA" id="ARBA00022691"/>
    </source>
</evidence>
<dbReference type="InterPro" id="IPR023404">
    <property type="entry name" value="rSAM_horseshoe"/>
</dbReference>
<dbReference type="GO" id="GO:0035597">
    <property type="term" value="F:tRNA-2-methylthio-N(6)-dimethylallyladenosine(37) synthase activity"/>
    <property type="evidence" value="ECO:0007669"/>
    <property type="project" value="UniProtKB-EC"/>
</dbReference>
<keyword evidence="7 12" id="KW-0411">Iron-sulfur</keyword>
<accession>A0A4Y6Q408</accession>
<evidence type="ECO:0000256" key="2">
    <source>
        <dbReference type="ARBA" id="ARBA00022485"/>
    </source>
</evidence>
<feature type="domain" description="Radical SAM core" evidence="15">
    <location>
        <begin position="150"/>
        <end position="378"/>
    </location>
</feature>
<keyword evidence="2 12" id="KW-0004">4Fe-4S</keyword>
<dbReference type="PROSITE" id="PS01278">
    <property type="entry name" value="MTTASE_RADICAL"/>
    <property type="match status" value="1"/>
</dbReference>
<comment type="cofactor">
    <cofactor evidence="12">
        <name>[4Fe-4S] cluster</name>
        <dbReference type="ChEBI" id="CHEBI:49883"/>
    </cofactor>
    <text evidence="12">Binds 2 [4Fe-4S] clusters. One cluster is coordinated with 3 cysteines and an exchangeable S-adenosyl-L-methionine.</text>
</comment>
<dbReference type="PROSITE" id="PS51449">
    <property type="entry name" value="MTTASE_N"/>
    <property type="match status" value="1"/>
</dbReference>
<proteinExistence type="inferred from homology"/>
<dbReference type="InterPro" id="IPR058240">
    <property type="entry name" value="rSAM_sf"/>
</dbReference>
<keyword evidence="6 12" id="KW-0408">Iron</keyword>
<dbReference type="PANTHER" id="PTHR43020">
    <property type="entry name" value="CDK5 REGULATORY SUBUNIT-ASSOCIATED PROTEIN 1"/>
    <property type="match status" value="1"/>
</dbReference>
<dbReference type="EMBL" id="CP041186">
    <property type="protein sequence ID" value="QDG54887.1"/>
    <property type="molecule type" value="Genomic_DNA"/>
</dbReference>
<comment type="catalytic activity">
    <reaction evidence="12">
        <text>N(6)-dimethylallyladenosine(37) in tRNA + (sulfur carrier)-SH + AH2 + 2 S-adenosyl-L-methionine = 2-methylsulfanyl-N(6)-dimethylallyladenosine(37) in tRNA + (sulfur carrier)-H + 5'-deoxyadenosine + L-methionine + A + S-adenosyl-L-homocysteine + 2 H(+)</text>
        <dbReference type="Rhea" id="RHEA:37067"/>
        <dbReference type="Rhea" id="RHEA-COMP:10375"/>
        <dbReference type="Rhea" id="RHEA-COMP:10376"/>
        <dbReference type="Rhea" id="RHEA-COMP:14737"/>
        <dbReference type="Rhea" id="RHEA-COMP:14739"/>
        <dbReference type="ChEBI" id="CHEBI:13193"/>
        <dbReference type="ChEBI" id="CHEBI:15378"/>
        <dbReference type="ChEBI" id="CHEBI:17319"/>
        <dbReference type="ChEBI" id="CHEBI:17499"/>
        <dbReference type="ChEBI" id="CHEBI:29917"/>
        <dbReference type="ChEBI" id="CHEBI:57844"/>
        <dbReference type="ChEBI" id="CHEBI:57856"/>
        <dbReference type="ChEBI" id="CHEBI:59789"/>
        <dbReference type="ChEBI" id="CHEBI:64428"/>
        <dbReference type="ChEBI" id="CHEBI:74415"/>
        <dbReference type="ChEBI" id="CHEBI:74417"/>
        <dbReference type="EC" id="2.8.4.3"/>
    </reaction>
</comment>
<dbReference type="InterPro" id="IPR006638">
    <property type="entry name" value="Elp3/MiaA/NifB-like_rSAM"/>
</dbReference>
<organism evidence="16 17">
    <name type="scientific">Persicimonas caeni</name>
    <dbReference type="NCBI Taxonomy" id="2292766"/>
    <lineage>
        <taxon>Bacteria</taxon>
        <taxon>Deltaproteobacteria</taxon>
        <taxon>Bradymonadales</taxon>
        <taxon>Bradymonadaceae</taxon>
        <taxon>Persicimonas</taxon>
    </lineage>
</organism>
<evidence type="ECO:0000256" key="11">
    <source>
        <dbReference type="ARBA" id="ARBA00081141"/>
    </source>
</evidence>
<evidence type="ECO:0000313" key="16">
    <source>
        <dbReference type="EMBL" id="QDG54887.1"/>
    </source>
</evidence>
<dbReference type="PROSITE" id="PS50926">
    <property type="entry name" value="TRAM"/>
    <property type="match status" value="1"/>
</dbReference>
<dbReference type="SUPFAM" id="SSF102114">
    <property type="entry name" value="Radical SAM enzymes"/>
    <property type="match status" value="1"/>
</dbReference>
<keyword evidence="3 12" id="KW-0808">Transferase</keyword>
<keyword evidence="4 12" id="KW-0949">S-adenosyl-L-methionine</keyword>
<keyword evidence="5 12" id="KW-0479">Metal-binding</keyword>
<protein>
    <recommendedName>
        <fullName evidence="9 12">tRNA-2-methylthio-N(6)-dimethylallyladenosine synthase</fullName>
        <ecNumber evidence="8 12">2.8.4.3</ecNumber>
    </recommendedName>
    <alternativeName>
        <fullName evidence="11 12">(Dimethylallyl)adenosine tRNA methylthiotransferase MiaB</fullName>
    </alternativeName>
    <alternativeName>
        <fullName evidence="10 12">tRNA-i(6)A37 methylthiotransferase</fullName>
    </alternativeName>
</protein>
<evidence type="ECO:0000256" key="12">
    <source>
        <dbReference type="HAMAP-Rule" id="MF_01864"/>
    </source>
</evidence>
<dbReference type="Pfam" id="PF04055">
    <property type="entry name" value="Radical_SAM"/>
    <property type="match status" value="1"/>
</dbReference>